<dbReference type="PaxDb" id="3708-A0A078GCP1"/>
<dbReference type="AlphaFoldDB" id="A0A078GCP1"/>
<organism evidence="1 2">
    <name type="scientific">Brassica napus</name>
    <name type="common">Rape</name>
    <dbReference type="NCBI Taxonomy" id="3708"/>
    <lineage>
        <taxon>Eukaryota</taxon>
        <taxon>Viridiplantae</taxon>
        <taxon>Streptophyta</taxon>
        <taxon>Embryophyta</taxon>
        <taxon>Tracheophyta</taxon>
        <taxon>Spermatophyta</taxon>
        <taxon>Magnoliopsida</taxon>
        <taxon>eudicotyledons</taxon>
        <taxon>Gunneridae</taxon>
        <taxon>Pentapetalae</taxon>
        <taxon>rosids</taxon>
        <taxon>malvids</taxon>
        <taxon>Brassicales</taxon>
        <taxon>Brassicaceae</taxon>
        <taxon>Brassiceae</taxon>
        <taxon>Brassica</taxon>
    </lineage>
</organism>
<reference evidence="1 2" key="1">
    <citation type="journal article" date="2014" name="Science">
        <title>Plant genetics. Early allopolyploid evolution in the post-Neolithic Brassica napus oilseed genome.</title>
        <authorList>
            <person name="Chalhoub B."/>
            <person name="Denoeud F."/>
            <person name="Liu S."/>
            <person name="Parkin I.A."/>
            <person name="Tang H."/>
            <person name="Wang X."/>
            <person name="Chiquet J."/>
            <person name="Belcram H."/>
            <person name="Tong C."/>
            <person name="Samans B."/>
            <person name="Correa M."/>
            <person name="Da Silva C."/>
            <person name="Just J."/>
            <person name="Falentin C."/>
            <person name="Koh C.S."/>
            <person name="Le Clainche I."/>
            <person name="Bernard M."/>
            <person name="Bento P."/>
            <person name="Noel B."/>
            <person name="Labadie K."/>
            <person name="Alberti A."/>
            <person name="Charles M."/>
            <person name="Arnaud D."/>
            <person name="Guo H."/>
            <person name="Daviaud C."/>
            <person name="Alamery S."/>
            <person name="Jabbari K."/>
            <person name="Zhao M."/>
            <person name="Edger P.P."/>
            <person name="Chelaifa H."/>
            <person name="Tack D."/>
            <person name="Lassalle G."/>
            <person name="Mestiri I."/>
            <person name="Schnel N."/>
            <person name="Le Paslier M.C."/>
            <person name="Fan G."/>
            <person name="Renault V."/>
            <person name="Bayer P.E."/>
            <person name="Golicz A.A."/>
            <person name="Manoli S."/>
            <person name="Lee T.H."/>
            <person name="Thi V.H."/>
            <person name="Chalabi S."/>
            <person name="Hu Q."/>
            <person name="Fan C."/>
            <person name="Tollenaere R."/>
            <person name="Lu Y."/>
            <person name="Battail C."/>
            <person name="Shen J."/>
            <person name="Sidebottom C.H."/>
            <person name="Wang X."/>
            <person name="Canaguier A."/>
            <person name="Chauveau A."/>
            <person name="Berard A."/>
            <person name="Deniot G."/>
            <person name="Guan M."/>
            <person name="Liu Z."/>
            <person name="Sun F."/>
            <person name="Lim Y.P."/>
            <person name="Lyons E."/>
            <person name="Town C.D."/>
            <person name="Bancroft I."/>
            <person name="Wang X."/>
            <person name="Meng J."/>
            <person name="Ma J."/>
            <person name="Pires J.C."/>
            <person name="King G.J."/>
            <person name="Brunel D."/>
            <person name="Delourme R."/>
            <person name="Renard M."/>
            <person name="Aury J.M."/>
            <person name="Adams K.L."/>
            <person name="Batley J."/>
            <person name="Snowdon R.J."/>
            <person name="Tost J."/>
            <person name="Edwards D."/>
            <person name="Zhou Y."/>
            <person name="Hua W."/>
            <person name="Sharpe A.G."/>
            <person name="Paterson A.H."/>
            <person name="Guan C."/>
            <person name="Wincker P."/>
        </authorList>
    </citation>
    <scope>NUCLEOTIDE SEQUENCE [LARGE SCALE GENOMIC DNA]</scope>
    <source>
        <strain evidence="2">cv. Darmor-bzh</strain>
    </source>
</reference>
<gene>
    <name evidence="1" type="primary">BnaC03g42280D</name>
    <name evidence="1" type="ORF">GSBRNA2T00026395001</name>
</gene>
<name>A0A078GCP1_BRANA</name>
<dbReference type="EMBL" id="LK032156">
    <property type="protein sequence ID" value="CDY24255.1"/>
    <property type="molecule type" value="Genomic_DNA"/>
</dbReference>
<keyword evidence="2" id="KW-1185">Reference proteome</keyword>
<evidence type="ECO:0000313" key="2">
    <source>
        <dbReference type="Proteomes" id="UP000028999"/>
    </source>
</evidence>
<evidence type="ECO:0000313" key="1">
    <source>
        <dbReference type="EMBL" id="CDY24255.1"/>
    </source>
</evidence>
<sequence length="23" mass="2662">MNFIPNDPKTINVYLKTPVNNTQ</sequence>
<protein>
    <submittedName>
        <fullName evidence="1">BnaC03g42280D protein</fullName>
    </submittedName>
</protein>
<accession>A0A078GCP1</accession>
<dbReference type="Proteomes" id="UP000028999">
    <property type="component" value="Unassembled WGS sequence"/>
</dbReference>
<dbReference type="Gramene" id="CDY24255">
    <property type="protein sequence ID" value="CDY24255"/>
    <property type="gene ID" value="GSBRNA2T00026395001"/>
</dbReference>
<proteinExistence type="predicted"/>